<feature type="compositionally biased region" description="Polar residues" evidence="1">
    <location>
        <begin position="692"/>
        <end position="709"/>
    </location>
</feature>
<reference evidence="3" key="1">
    <citation type="journal article" date="2021" name="IMA Fungus">
        <title>Genomic characterization of three marine fungi, including Emericellopsis atlantica sp. nov. with signatures of a generalist lifestyle and marine biomass degradation.</title>
        <authorList>
            <person name="Hagestad O.C."/>
            <person name="Hou L."/>
            <person name="Andersen J.H."/>
            <person name="Hansen E.H."/>
            <person name="Altermark B."/>
            <person name="Li C."/>
            <person name="Kuhnert E."/>
            <person name="Cox R.J."/>
            <person name="Crous P.W."/>
            <person name="Spatafora J.W."/>
            <person name="Lail K."/>
            <person name="Amirebrahimi M."/>
            <person name="Lipzen A."/>
            <person name="Pangilinan J."/>
            <person name="Andreopoulos W."/>
            <person name="Hayes R.D."/>
            <person name="Ng V."/>
            <person name="Grigoriev I.V."/>
            <person name="Jackson S.A."/>
            <person name="Sutton T.D.S."/>
            <person name="Dobson A.D.W."/>
            <person name="Rama T."/>
        </authorList>
    </citation>
    <scope>NUCLEOTIDE SEQUENCE</scope>
    <source>
        <strain evidence="3">TRa3180A</strain>
    </source>
</reference>
<dbReference type="InterPro" id="IPR024500">
    <property type="entry name" value="DUF3074"/>
</dbReference>
<feature type="compositionally biased region" description="Polar residues" evidence="1">
    <location>
        <begin position="256"/>
        <end position="276"/>
    </location>
</feature>
<feature type="region of interest" description="Disordered" evidence="1">
    <location>
        <begin position="683"/>
        <end position="724"/>
    </location>
</feature>
<feature type="domain" description="DUF3074" evidence="2">
    <location>
        <begin position="116"/>
        <end position="377"/>
    </location>
</feature>
<dbReference type="Pfam" id="PF11274">
    <property type="entry name" value="DUF3074"/>
    <property type="match status" value="1"/>
</dbReference>
<evidence type="ECO:0000259" key="2">
    <source>
        <dbReference type="Pfam" id="PF11274"/>
    </source>
</evidence>
<feature type="region of interest" description="Disordered" evidence="1">
    <location>
        <begin position="605"/>
        <end position="628"/>
    </location>
</feature>
<dbReference type="Proteomes" id="UP000887226">
    <property type="component" value="Unassembled WGS sequence"/>
</dbReference>
<gene>
    <name evidence="3" type="ORF">BJ878DRAFT_289365</name>
</gene>
<dbReference type="PANTHER" id="PTHR40370:SF1">
    <property type="entry name" value="DUF3074 DOMAIN-CONTAINING PROTEIN"/>
    <property type="match status" value="1"/>
</dbReference>
<sequence length="724" mass="79101">MAALHEALRTLGPTEFSATLIDDLKPFLTSAFSAGQLIIDSVPIAAASGSTETPEGRSRAASNVSEIEISPARASAPPADVLALQKEWKGLKLAENDNPLGMSVYRLGAKDGRGAWFARRSVHEGLGFKKWKRALEREFPETMKGGNAPGEGNIRGIGGERRVEYKIVDGVGKMEVYQLSAQFAGPTTPRDFVTMYLTSGSALEDQGEGVPRHFMVISKPCDHPDAKPRAGYIRGSYESVEFIREIPLKKGPRKSYSASDLSTPSHGHTRNRSSTLGKEAVLRSAMKKSSSRSEEAIGDSEANGEGRARGKATSFVTAKSDVGTTDNAHDDEDEVGNPVEWIMITRSNPGGSVPRFMVERGTPSAIVLDASKFLNWACKKDMEDFESDNDVPDDDDTNETAKKHHTYNHENDIHNHQTNGHLAGIEEKTAIRARDPSASSQAEQSTTNGDGYVAMAMGVAGAAGAFVVSHSPAIISEHFANSSDSTSASAQPASLHRSSVSSISSVSSVDSFESALEYGPDALGELSRETRAETQQHRELQKLEEKKRKTDLKLIEAREREKERKLDDSVKEAELLRKAEEKHEKEAKKYDEKYKKVFDKLQAKKEKAEKKLEEKRKKATDKDEKTRLTRELEEVRAEAEVLKNEKGILQSQVAELQAENTALAARVERLGPQGESMLKEAREEVAKGGRLRSSSLKSFGHARSTSIKIGSSCDKSPEVVPPPS</sequence>
<dbReference type="AlphaFoldDB" id="A0A9P7Z6A1"/>
<protein>
    <recommendedName>
        <fullName evidence="2">DUF3074 domain-containing protein</fullName>
    </recommendedName>
</protein>
<evidence type="ECO:0000313" key="4">
    <source>
        <dbReference type="Proteomes" id="UP000887226"/>
    </source>
</evidence>
<evidence type="ECO:0000256" key="1">
    <source>
        <dbReference type="SAM" id="MobiDB-lite"/>
    </source>
</evidence>
<feature type="region of interest" description="Disordered" evidence="1">
    <location>
        <begin position="252"/>
        <end position="314"/>
    </location>
</feature>
<comment type="caution">
    <text evidence="3">The sequence shown here is derived from an EMBL/GenBank/DDBJ whole genome shotgun (WGS) entry which is preliminary data.</text>
</comment>
<dbReference type="EMBL" id="MU253806">
    <property type="protein sequence ID" value="KAG9246394.1"/>
    <property type="molecule type" value="Genomic_DNA"/>
</dbReference>
<keyword evidence="4" id="KW-1185">Reference proteome</keyword>
<dbReference type="Gene3D" id="3.30.530.20">
    <property type="match status" value="1"/>
</dbReference>
<feature type="region of interest" description="Disordered" evidence="1">
    <location>
        <begin position="560"/>
        <end position="589"/>
    </location>
</feature>
<proteinExistence type="predicted"/>
<dbReference type="PANTHER" id="PTHR40370">
    <property type="entry name" value="EXPRESSED PROTEIN"/>
    <property type="match status" value="1"/>
</dbReference>
<dbReference type="SUPFAM" id="SSF55961">
    <property type="entry name" value="Bet v1-like"/>
    <property type="match status" value="1"/>
</dbReference>
<name>A0A9P7Z6A1_9HELO</name>
<organism evidence="3 4">
    <name type="scientific">Calycina marina</name>
    <dbReference type="NCBI Taxonomy" id="1763456"/>
    <lineage>
        <taxon>Eukaryota</taxon>
        <taxon>Fungi</taxon>
        <taxon>Dikarya</taxon>
        <taxon>Ascomycota</taxon>
        <taxon>Pezizomycotina</taxon>
        <taxon>Leotiomycetes</taxon>
        <taxon>Helotiales</taxon>
        <taxon>Pezizellaceae</taxon>
        <taxon>Calycina</taxon>
    </lineage>
</organism>
<dbReference type="InterPro" id="IPR023393">
    <property type="entry name" value="START-like_dom_sf"/>
</dbReference>
<dbReference type="OrthoDB" id="5403181at2759"/>
<accession>A0A9P7Z6A1</accession>
<evidence type="ECO:0000313" key="3">
    <source>
        <dbReference type="EMBL" id="KAG9246394.1"/>
    </source>
</evidence>